<keyword evidence="2" id="KW-1185">Reference proteome</keyword>
<name>A0A0A6UPU1_ACTUT</name>
<protein>
    <submittedName>
        <fullName evidence="1">Uncharacterized protein</fullName>
    </submittedName>
</protein>
<organism evidence="1 2">
    <name type="scientific">Actinoplanes utahensis</name>
    <dbReference type="NCBI Taxonomy" id="1869"/>
    <lineage>
        <taxon>Bacteria</taxon>
        <taxon>Bacillati</taxon>
        <taxon>Actinomycetota</taxon>
        <taxon>Actinomycetes</taxon>
        <taxon>Micromonosporales</taxon>
        <taxon>Micromonosporaceae</taxon>
        <taxon>Actinoplanes</taxon>
    </lineage>
</organism>
<comment type="caution">
    <text evidence="1">The sequence shown here is derived from an EMBL/GenBank/DDBJ whole genome shotgun (WGS) entry which is preliminary data.</text>
</comment>
<reference evidence="1 2" key="1">
    <citation type="submission" date="2014-10" db="EMBL/GenBank/DDBJ databases">
        <title>Draft genome sequence of Actinoplanes utahensis NRRL 12052.</title>
        <authorList>
            <person name="Velasco-Bucheli B."/>
            <person name="del Cerro C."/>
            <person name="Hormigo D."/>
            <person name="Garcia J.L."/>
            <person name="Acebal C."/>
            <person name="Arroyo M."/>
            <person name="de la Mata I."/>
        </authorList>
    </citation>
    <scope>NUCLEOTIDE SEQUENCE [LARGE SCALE GENOMIC DNA]</scope>
    <source>
        <strain evidence="1 2">NRRL 12052</strain>
    </source>
</reference>
<dbReference type="Proteomes" id="UP000054537">
    <property type="component" value="Unassembled WGS sequence"/>
</dbReference>
<dbReference type="OrthoDB" id="3293604at2"/>
<dbReference type="RefSeq" id="WP_043523973.1">
    <property type="nucleotide sequence ID" value="NZ_JRTT01000010.1"/>
</dbReference>
<evidence type="ECO:0000313" key="1">
    <source>
        <dbReference type="EMBL" id="KHD77466.1"/>
    </source>
</evidence>
<gene>
    <name evidence="1" type="ORF">MB27_10040</name>
</gene>
<accession>A0A0A6UPU1</accession>
<evidence type="ECO:0000313" key="2">
    <source>
        <dbReference type="Proteomes" id="UP000054537"/>
    </source>
</evidence>
<proteinExistence type="predicted"/>
<dbReference type="EMBL" id="JRTT01000010">
    <property type="protein sequence ID" value="KHD77466.1"/>
    <property type="molecule type" value="Genomic_DNA"/>
</dbReference>
<sequence>MRPLRPCGDARYPSDASRTDAVAMRYLIPGEQAGSVPAGVVVEFVGRHRAGGAAEQFTDIKAAIAKCPGGLGKGQHKWEIVKSDDGFMVVRISQKYSYADEAPATVSTFAAVSRVGEAIVVVTDNGWENSGGDQALVEDLIAKAEKRAEVIG</sequence>
<dbReference type="AlphaFoldDB" id="A0A0A6UPU1"/>